<evidence type="ECO:0000313" key="3">
    <source>
        <dbReference type="Proteomes" id="UP000006352"/>
    </source>
</evidence>
<dbReference type="OrthoDB" id="2674421at2759"/>
<evidence type="ECO:0000313" key="2">
    <source>
        <dbReference type="EMBL" id="CCM03273.1"/>
    </source>
</evidence>
<dbReference type="InParanoid" id="J4G9A5"/>
<protein>
    <recommendedName>
        <fullName evidence="4">WW domain-containing protein</fullName>
    </recommendedName>
</protein>
<keyword evidence="1" id="KW-0472">Membrane</keyword>
<dbReference type="GeneID" id="24098184"/>
<accession>J4G9A5</accession>
<dbReference type="AlphaFoldDB" id="J4G9A5"/>
<feature type="transmembrane region" description="Helical" evidence="1">
    <location>
        <begin position="356"/>
        <end position="376"/>
    </location>
</feature>
<keyword evidence="3" id="KW-1185">Reference proteome</keyword>
<gene>
    <name evidence="2" type="ORF">FIBRA_05401</name>
</gene>
<keyword evidence="1" id="KW-0812">Transmembrane</keyword>
<dbReference type="EMBL" id="HE797108">
    <property type="protein sequence ID" value="CCM03273.1"/>
    <property type="molecule type" value="Genomic_DNA"/>
</dbReference>
<evidence type="ECO:0000256" key="1">
    <source>
        <dbReference type="SAM" id="Phobius"/>
    </source>
</evidence>
<dbReference type="HOGENOM" id="CLU_015091_3_2_1"/>
<sequence length="462" mass="52535">MALLQVTVTEKSARPSGNLKPIASPFTSRYDSTSSVIPSHSTISPGFCSFAKEAGPCHLPPGWSTYTHPEGKVYFVCQTSLRIVTEVQLYDPDVQEKIQYWIAIFNDRLTASAVQLPESTELFLELDDAAESCLYYLVDYNTRVEFWIEKVSAEDLNLPPAASDSHMRLALEEHYWVHIDRFPCHRCEEVKLMRDELISIFIHARADHMTSAFSTFPYTATQCAEFIDLLNSVQCCIVSAYSVSIIARLWAFVSHNRFATHYGQEHARLSRDQSILREPVINETWWFRLASRLMFRLPDGDLQKLNDLNVDNLVYVEPWKQSMRTYQADWKLTSFWTFALLIMDVLLLLQPSVTRPVVLASVLCCNTALVSAIVLLTRHHGAEDFHASDAANYLTEVKRETSGYQWTALAFSLPRALFFWALGAFSFQGVLWLMDATNIYVVGILLAGFMTMGMDGCLETRP</sequence>
<feature type="transmembrane region" description="Helical" evidence="1">
    <location>
        <begin position="439"/>
        <end position="458"/>
    </location>
</feature>
<feature type="transmembrane region" description="Helical" evidence="1">
    <location>
        <begin position="330"/>
        <end position="350"/>
    </location>
</feature>
<organism evidence="2 3">
    <name type="scientific">Fibroporia radiculosa</name>
    <dbReference type="NCBI Taxonomy" id="599839"/>
    <lineage>
        <taxon>Eukaryota</taxon>
        <taxon>Fungi</taxon>
        <taxon>Dikarya</taxon>
        <taxon>Basidiomycota</taxon>
        <taxon>Agaricomycotina</taxon>
        <taxon>Agaricomycetes</taxon>
        <taxon>Polyporales</taxon>
        <taxon>Fibroporiaceae</taxon>
        <taxon>Fibroporia</taxon>
    </lineage>
</organism>
<keyword evidence="1" id="KW-1133">Transmembrane helix</keyword>
<reference evidence="2 3" key="1">
    <citation type="journal article" date="2012" name="Appl. Environ. Microbiol.">
        <title>Short-read sequencing for genomic analysis of the brown rot fungus Fibroporia radiculosa.</title>
        <authorList>
            <person name="Tang J.D."/>
            <person name="Perkins A.D."/>
            <person name="Sonstegard T.S."/>
            <person name="Schroeder S.G."/>
            <person name="Burgess S.C."/>
            <person name="Diehl S.V."/>
        </authorList>
    </citation>
    <scope>NUCLEOTIDE SEQUENCE [LARGE SCALE GENOMIC DNA]</scope>
    <source>
        <strain evidence="2 3">TFFH 294</strain>
    </source>
</reference>
<proteinExistence type="predicted"/>
<dbReference type="Proteomes" id="UP000006352">
    <property type="component" value="Unassembled WGS sequence"/>
</dbReference>
<name>J4G9A5_9APHY</name>
<evidence type="ECO:0008006" key="4">
    <source>
        <dbReference type="Google" id="ProtNLM"/>
    </source>
</evidence>
<dbReference type="RefSeq" id="XP_012182556.1">
    <property type="nucleotide sequence ID" value="XM_012327166.1"/>
</dbReference>